<evidence type="ECO:0000256" key="1">
    <source>
        <dbReference type="SAM" id="Phobius"/>
    </source>
</evidence>
<accession>A0A9E7JIK9</accession>
<name>A0A9E7JIK9_9LILI</name>
<keyword evidence="3" id="KW-1185">Reference proteome</keyword>
<keyword evidence="1" id="KW-0812">Transmembrane</keyword>
<dbReference type="AlphaFoldDB" id="A0A9E7JIK9"/>
<sequence>MEPAVAMGQDPLLSLRYAGFAPPPRRPQLAAVIDLLLPLAAVLSADSNSPLSASALSAQLKRFDFQTSLVDLALVSAGRCAYVVCDGCRGLYLGFTTLCSLLSIAYLLLKAVSMYMAASSPPWRPRLAADGKDMVAIEALFLSSFALAVAHVVVAYRGSWRERRKLLVFRIDVEAVSICNLLCSSCFCVGHDWFLSRSFFFFFLFFLFLKPKLLLSIKL</sequence>
<evidence type="ECO:0000313" key="2">
    <source>
        <dbReference type="EMBL" id="URD82154.1"/>
    </source>
</evidence>
<feature type="transmembrane region" description="Helical" evidence="1">
    <location>
        <begin position="91"/>
        <end position="115"/>
    </location>
</feature>
<gene>
    <name evidence="2" type="ORF">MUK42_01469</name>
</gene>
<dbReference type="EMBL" id="CP097503">
    <property type="protein sequence ID" value="URD82154.1"/>
    <property type="molecule type" value="Genomic_DNA"/>
</dbReference>
<dbReference type="Proteomes" id="UP001055439">
    <property type="component" value="Chromosome 10"/>
</dbReference>
<reference evidence="2" key="1">
    <citation type="submission" date="2022-05" db="EMBL/GenBank/DDBJ databases">
        <title>The Musa troglodytarum L. genome provides insights into the mechanism of non-climacteric behaviour and enrichment of carotenoids.</title>
        <authorList>
            <person name="Wang J."/>
        </authorList>
    </citation>
    <scope>NUCLEOTIDE SEQUENCE</scope>
    <source>
        <tissue evidence="2">Leaf</tissue>
    </source>
</reference>
<proteinExistence type="predicted"/>
<organism evidence="2 3">
    <name type="scientific">Musa troglodytarum</name>
    <name type="common">fe'i banana</name>
    <dbReference type="NCBI Taxonomy" id="320322"/>
    <lineage>
        <taxon>Eukaryota</taxon>
        <taxon>Viridiplantae</taxon>
        <taxon>Streptophyta</taxon>
        <taxon>Embryophyta</taxon>
        <taxon>Tracheophyta</taxon>
        <taxon>Spermatophyta</taxon>
        <taxon>Magnoliopsida</taxon>
        <taxon>Liliopsida</taxon>
        <taxon>Zingiberales</taxon>
        <taxon>Musaceae</taxon>
        <taxon>Musa</taxon>
    </lineage>
</organism>
<evidence type="ECO:0000313" key="3">
    <source>
        <dbReference type="Proteomes" id="UP001055439"/>
    </source>
</evidence>
<keyword evidence="1" id="KW-1133">Transmembrane helix</keyword>
<keyword evidence="1" id="KW-0472">Membrane</keyword>
<protein>
    <submittedName>
        <fullName evidence="2">Uncharacterized protein</fullName>
    </submittedName>
</protein>
<feature type="transmembrane region" description="Helical" evidence="1">
    <location>
        <begin position="135"/>
        <end position="155"/>
    </location>
</feature>
<dbReference type="OrthoDB" id="10485268at2759"/>
<feature type="transmembrane region" description="Helical" evidence="1">
    <location>
        <begin position="193"/>
        <end position="209"/>
    </location>
</feature>
<dbReference type="PANTHER" id="PTHR34953:SF1">
    <property type="entry name" value="ALPHA_BETA HYDROLASE RELATED PROTEIN"/>
    <property type="match status" value="1"/>
</dbReference>
<dbReference type="PANTHER" id="PTHR34953">
    <property type="entry name" value="ALPHA/BETA HYDROLASE RELATED PROTEIN"/>
    <property type="match status" value="1"/>
</dbReference>